<dbReference type="EMBL" id="MNPL01000761">
    <property type="protein sequence ID" value="OQR79723.1"/>
    <property type="molecule type" value="Genomic_DNA"/>
</dbReference>
<dbReference type="Proteomes" id="UP000192247">
    <property type="component" value="Unassembled WGS sequence"/>
</dbReference>
<evidence type="ECO:0000313" key="1">
    <source>
        <dbReference type="EMBL" id="OQR79723.1"/>
    </source>
</evidence>
<name>A0A1V9Y212_9ACAR</name>
<dbReference type="InParanoid" id="A0A1V9Y212"/>
<organism evidence="1 2">
    <name type="scientific">Tropilaelaps mercedesae</name>
    <dbReference type="NCBI Taxonomy" id="418985"/>
    <lineage>
        <taxon>Eukaryota</taxon>
        <taxon>Metazoa</taxon>
        <taxon>Ecdysozoa</taxon>
        <taxon>Arthropoda</taxon>
        <taxon>Chelicerata</taxon>
        <taxon>Arachnida</taxon>
        <taxon>Acari</taxon>
        <taxon>Parasitiformes</taxon>
        <taxon>Mesostigmata</taxon>
        <taxon>Gamasina</taxon>
        <taxon>Dermanyssoidea</taxon>
        <taxon>Laelapidae</taxon>
        <taxon>Tropilaelaps</taxon>
    </lineage>
</organism>
<comment type="caution">
    <text evidence="1">The sequence shown here is derived from an EMBL/GenBank/DDBJ whole genome shotgun (WGS) entry which is preliminary data.</text>
</comment>
<proteinExistence type="predicted"/>
<evidence type="ECO:0000313" key="2">
    <source>
        <dbReference type="Proteomes" id="UP000192247"/>
    </source>
</evidence>
<reference evidence="1 2" key="1">
    <citation type="journal article" date="2017" name="Gigascience">
        <title>Draft genome of the honey bee ectoparasitic mite, Tropilaelaps mercedesae, is shaped by the parasitic life history.</title>
        <authorList>
            <person name="Dong X."/>
            <person name="Armstrong S.D."/>
            <person name="Xia D."/>
            <person name="Makepeace B.L."/>
            <person name="Darby A.C."/>
            <person name="Kadowaki T."/>
        </authorList>
    </citation>
    <scope>NUCLEOTIDE SEQUENCE [LARGE SCALE GENOMIC DNA]</scope>
    <source>
        <strain evidence="1">Wuxi-XJTLU</strain>
    </source>
</reference>
<sequence>MENHYHQRYHCDASMIHDFNQDKQRDRRARAQFCKAAIAYRTRMESSTHHVRISARLLSVDLWRRVVTLKGMPTKPPSSMSEMATAAAVVKIDPHTHTSPD</sequence>
<keyword evidence="2" id="KW-1185">Reference proteome</keyword>
<protein>
    <submittedName>
        <fullName evidence="1">Uncharacterized protein</fullName>
    </submittedName>
</protein>
<accession>A0A1V9Y212</accession>
<gene>
    <name evidence="1" type="ORF">BIW11_02514</name>
</gene>
<dbReference type="AlphaFoldDB" id="A0A1V9Y212"/>